<reference evidence="3 4" key="1">
    <citation type="journal article" date="2011" name="Genome Biol. Evol.">
        <title>Integration of the genetic map and genome assembly of fugu facilitates insights into distinct features of genome evolution in teleosts and mammals.</title>
        <authorList>
            <person name="Kai W."/>
            <person name="Kikuchi K."/>
            <person name="Tohari S."/>
            <person name="Chew A.K."/>
            <person name="Tay A."/>
            <person name="Fujiwara A."/>
            <person name="Hosoya S."/>
            <person name="Suetake H."/>
            <person name="Naruse K."/>
            <person name="Brenner S."/>
            <person name="Suzuki Y."/>
            <person name="Venkatesh B."/>
        </authorList>
    </citation>
    <scope>NUCLEOTIDE SEQUENCE [LARGE SCALE GENOMIC DNA]</scope>
</reference>
<dbReference type="AlphaFoldDB" id="A0A3B5KF11"/>
<reference evidence="3" key="2">
    <citation type="submission" date="2025-08" db="UniProtKB">
        <authorList>
            <consortium name="Ensembl"/>
        </authorList>
    </citation>
    <scope>IDENTIFICATION</scope>
</reference>
<feature type="compositionally biased region" description="Polar residues" evidence="1">
    <location>
        <begin position="118"/>
        <end position="127"/>
    </location>
</feature>
<keyword evidence="4" id="KW-1185">Reference proteome</keyword>
<reference evidence="3" key="3">
    <citation type="submission" date="2025-09" db="UniProtKB">
        <authorList>
            <consortium name="Ensembl"/>
        </authorList>
    </citation>
    <scope>IDENTIFICATION</scope>
</reference>
<evidence type="ECO:0000259" key="2">
    <source>
        <dbReference type="Pfam" id="PF10469"/>
    </source>
</evidence>
<dbReference type="GO" id="GO:0034237">
    <property type="term" value="F:protein kinase A regulatory subunit binding"/>
    <property type="evidence" value="ECO:0007669"/>
    <property type="project" value="TreeGrafter"/>
</dbReference>
<dbReference type="InterPro" id="IPR019510">
    <property type="entry name" value="AKAP7-like_phosphoesterase"/>
</dbReference>
<sequence>MLLGRVPSSPIKCVQLFGLQRCLSHSEASPRWHSEFISHFLKPSAHRTSFKTRFCRSPLTVSDMQTDSFSCGRKSPAVVRDEMDGGGETEGREVKEVPDQLETIGMELQQAEGVIGQPTASVSSSESTQEKRKRKIRDGGRRVDREEDAKKKKKQSQRPNYFISIPITNTQISSAVFSVQELLLQHDPRLAKAMIPIPTLHITLLVTHLATQEEVDLAASVLAQVEPSLVELLGGRDLVLPFSGISHFRKEVVFVGLAPGQHRHTLDTVAELLQSHFEEQGLLQRGTRGFEPHLTIMKLSRASNLRSQGVRRVDPALYSNYTNKFFGDQTVERLDLCSMLKKKQPDGYYYTETSLQLG</sequence>
<dbReference type="PANTHER" id="PTHR15934">
    <property type="entry name" value="RNA 2',3'-CYCLIC PHOSPHODIESTERASE"/>
    <property type="match status" value="1"/>
</dbReference>
<name>A0A3B5KF11_TAKRU</name>
<gene>
    <name evidence="3" type="primary">akap7</name>
</gene>
<dbReference type="Ensembl" id="ENSTRUT00000054954.2">
    <property type="protein sequence ID" value="ENSTRUP00000056281.2"/>
    <property type="gene ID" value="ENSTRUG00000014580.3"/>
</dbReference>
<dbReference type="GO" id="GO:0005829">
    <property type="term" value="C:cytosol"/>
    <property type="evidence" value="ECO:0007669"/>
    <property type="project" value="TreeGrafter"/>
</dbReference>
<dbReference type="SUPFAM" id="SSF55144">
    <property type="entry name" value="LigT-like"/>
    <property type="match status" value="1"/>
</dbReference>
<evidence type="ECO:0000313" key="3">
    <source>
        <dbReference type="Ensembl" id="ENSTRUP00000056281.2"/>
    </source>
</evidence>
<dbReference type="Gene3D" id="3.90.1140.10">
    <property type="entry name" value="Cyclic phosphodiesterase"/>
    <property type="match status" value="1"/>
</dbReference>
<feature type="region of interest" description="Disordered" evidence="1">
    <location>
        <begin position="112"/>
        <end position="157"/>
    </location>
</feature>
<feature type="compositionally biased region" description="Basic and acidic residues" evidence="1">
    <location>
        <begin position="137"/>
        <end position="150"/>
    </location>
</feature>
<dbReference type="GeneTree" id="ENSGT00940000167189"/>
<organism evidence="3 4">
    <name type="scientific">Takifugu rubripes</name>
    <name type="common">Japanese pufferfish</name>
    <name type="synonym">Fugu rubripes</name>
    <dbReference type="NCBI Taxonomy" id="31033"/>
    <lineage>
        <taxon>Eukaryota</taxon>
        <taxon>Metazoa</taxon>
        <taxon>Chordata</taxon>
        <taxon>Craniata</taxon>
        <taxon>Vertebrata</taxon>
        <taxon>Euteleostomi</taxon>
        <taxon>Actinopterygii</taxon>
        <taxon>Neopterygii</taxon>
        <taxon>Teleostei</taxon>
        <taxon>Neoteleostei</taxon>
        <taxon>Acanthomorphata</taxon>
        <taxon>Eupercaria</taxon>
        <taxon>Tetraodontiformes</taxon>
        <taxon>Tetradontoidea</taxon>
        <taxon>Tetraodontidae</taxon>
        <taxon>Takifugu</taxon>
    </lineage>
</organism>
<feature type="region of interest" description="Disordered" evidence="1">
    <location>
        <begin position="65"/>
        <end position="93"/>
    </location>
</feature>
<evidence type="ECO:0000313" key="4">
    <source>
        <dbReference type="Proteomes" id="UP000005226"/>
    </source>
</evidence>
<dbReference type="InterPro" id="IPR052641">
    <property type="entry name" value="AKAP7_isoform_gamma"/>
</dbReference>
<feature type="domain" description="A-kinase anchor protein 7-like phosphoesterase" evidence="2">
    <location>
        <begin position="159"/>
        <end position="357"/>
    </location>
</feature>
<accession>A0A3B5KF11</accession>
<dbReference type="InParanoid" id="A0A3B5KF11"/>
<dbReference type="OMA" id="GDHSECC"/>
<dbReference type="Proteomes" id="UP000005226">
    <property type="component" value="Chromosome 16"/>
</dbReference>
<dbReference type="InterPro" id="IPR009097">
    <property type="entry name" value="Cyclic_Pdiesterase"/>
</dbReference>
<dbReference type="STRING" id="31033.ENSTRUP00000056281"/>
<dbReference type="PANTHER" id="PTHR15934:SF6">
    <property type="entry name" value="A-KINASE ANCHOR PROTEIN 7 ISOFORM GAMMA"/>
    <property type="match status" value="1"/>
</dbReference>
<evidence type="ECO:0000256" key="1">
    <source>
        <dbReference type="SAM" id="MobiDB-lite"/>
    </source>
</evidence>
<dbReference type="GO" id="GO:0010738">
    <property type="term" value="P:regulation of protein kinase A signaling"/>
    <property type="evidence" value="ECO:0007669"/>
    <property type="project" value="TreeGrafter"/>
</dbReference>
<feature type="compositionally biased region" description="Basic and acidic residues" evidence="1">
    <location>
        <begin position="79"/>
        <end position="93"/>
    </location>
</feature>
<protein>
    <recommendedName>
        <fullName evidence="2">A-kinase anchor protein 7-like phosphoesterase domain-containing protein</fullName>
    </recommendedName>
</protein>
<proteinExistence type="predicted"/>
<dbReference type="Pfam" id="PF10469">
    <property type="entry name" value="AKAP7_NLS"/>
    <property type="match status" value="1"/>
</dbReference>